<proteinExistence type="predicted"/>
<sequence>MNGASRRATLRTCTRSNGMARNGVCAPADDRGSFRSAFEESVRTRRTVFAHVRLQRKHDLSMVSDYSSHPHVLPDTAAFQCFFAVAKPYPSRNTAMLNMVLELKMENERLQQCLIQLRAQAGAPPGTLDTAALDGIFVCSLLVAL</sequence>
<name>J7SBW2_9APHY</name>
<evidence type="ECO:0000313" key="2">
    <source>
        <dbReference type="Proteomes" id="UP000006352"/>
    </source>
</evidence>
<evidence type="ECO:0000313" key="1">
    <source>
        <dbReference type="EMBL" id="CCL98166.1"/>
    </source>
</evidence>
<dbReference type="OrthoDB" id="2162994at2759"/>
<dbReference type="EMBL" id="HE796870">
    <property type="protein sequence ID" value="CCL98166.1"/>
    <property type="molecule type" value="Genomic_DNA"/>
</dbReference>
<reference evidence="1 2" key="1">
    <citation type="journal article" date="2012" name="Appl. Environ. Microbiol.">
        <title>Short-read sequencing for genomic analysis of the brown rot fungus Fibroporia radiculosa.</title>
        <authorList>
            <person name="Tang J.D."/>
            <person name="Perkins A.D."/>
            <person name="Sonstegard T.S."/>
            <person name="Schroeder S.G."/>
            <person name="Burgess S.C."/>
            <person name="Diehl S.V."/>
        </authorList>
    </citation>
    <scope>NUCLEOTIDE SEQUENCE [LARGE SCALE GENOMIC DNA]</scope>
    <source>
        <strain evidence="1 2">TFFH 294</strain>
    </source>
</reference>
<dbReference type="STRING" id="599839.J7SBW2"/>
<keyword evidence="2" id="KW-1185">Reference proteome</keyword>
<organism evidence="1 2">
    <name type="scientific">Fibroporia radiculosa</name>
    <dbReference type="NCBI Taxonomy" id="599839"/>
    <lineage>
        <taxon>Eukaryota</taxon>
        <taxon>Fungi</taxon>
        <taxon>Dikarya</taxon>
        <taxon>Basidiomycota</taxon>
        <taxon>Agaricomycotina</taxon>
        <taxon>Agaricomycetes</taxon>
        <taxon>Polyporales</taxon>
        <taxon>Fibroporiaceae</taxon>
        <taxon>Fibroporia</taxon>
    </lineage>
</organism>
<dbReference type="Proteomes" id="UP000006352">
    <property type="component" value="Unassembled WGS sequence"/>
</dbReference>
<dbReference type="InParanoid" id="J7SBW2"/>
<gene>
    <name evidence="1" type="ORF">FIBRA_00160</name>
</gene>
<dbReference type="HOGENOM" id="CLU_1786868_0_0_1"/>
<protein>
    <submittedName>
        <fullName evidence="1">Uncharacterized protein</fullName>
    </submittedName>
</protein>
<dbReference type="GeneID" id="24093077"/>
<accession>J7SBW2</accession>
<dbReference type="AlphaFoldDB" id="J7SBW2"/>
<dbReference type="RefSeq" id="XP_012177449.1">
    <property type="nucleotide sequence ID" value="XM_012322059.1"/>
</dbReference>